<keyword evidence="3 5" id="KW-0479">Metal-binding</keyword>
<feature type="binding site" description="distal binding residue" evidence="5">
    <location>
        <position position="43"/>
    </location>
    <ligand>
        <name>heme</name>
        <dbReference type="ChEBI" id="CHEBI:30413"/>
    </ligand>
    <ligandPart>
        <name>Fe</name>
        <dbReference type="ChEBI" id="CHEBI:18248"/>
    </ligandPart>
</feature>
<dbReference type="InterPro" id="IPR009050">
    <property type="entry name" value="Globin-like_sf"/>
</dbReference>
<dbReference type="Pfam" id="PF01152">
    <property type="entry name" value="Bac_globin"/>
    <property type="match status" value="1"/>
</dbReference>
<proteinExistence type="predicted"/>
<accession>A0A6J4NC07</accession>
<dbReference type="Gene3D" id="1.10.490.10">
    <property type="entry name" value="Globins"/>
    <property type="match status" value="1"/>
</dbReference>
<gene>
    <name evidence="6" type="ORF">AVDCRST_MAG74-421</name>
</gene>
<keyword evidence="1" id="KW-0813">Transport</keyword>
<organism evidence="6">
    <name type="scientific">uncultured Pyrinomonadaceae bacterium</name>
    <dbReference type="NCBI Taxonomy" id="2283094"/>
    <lineage>
        <taxon>Bacteria</taxon>
        <taxon>Pseudomonadati</taxon>
        <taxon>Acidobacteriota</taxon>
        <taxon>Blastocatellia</taxon>
        <taxon>Blastocatellales</taxon>
        <taxon>Pyrinomonadaceae</taxon>
        <taxon>environmental samples</taxon>
    </lineage>
</organism>
<feature type="binding site" description="distal binding residue" evidence="5">
    <location>
        <position position="72"/>
    </location>
    <ligand>
        <name>heme</name>
        <dbReference type="ChEBI" id="CHEBI:30413"/>
    </ligand>
    <ligandPart>
        <name>Fe</name>
        <dbReference type="ChEBI" id="CHEBI:18248"/>
    </ligandPart>
</feature>
<dbReference type="CDD" id="cd08916">
    <property type="entry name" value="TrHb3_P"/>
    <property type="match status" value="1"/>
</dbReference>
<evidence type="ECO:0000256" key="4">
    <source>
        <dbReference type="ARBA" id="ARBA00023004"/>
    </source>
</evidence>
<protein>
    <recommendedName>
        <fullName evidence="7">Hemoglobins</fullName>
    </recommendedName>
</protein>
<dbReference type="GO" id="GO:0020037">
    <property type="term" value="F:heme binding"/>
    <property type="evidence" value="ECO:0007669"/>
    <property type="project" value="InterPro"/>
</dbReference>
<evidence type="ECO:0000313" key="6">
    <source>
        <dbReference type="EMBL" id="CAA9381727.1"/>
    </source>
</evidence>
<sequence length="136" mass="15716">MKKDIQSRADIDDLMNRFYARAMSDDVIGYIFTDTAKLDLETHLPVIGDFWETLILGANNYQKRGRNPMQIHAALNLKTPLRAEHFGRWLEIFWKTVDESFVGERAEFAKTRAEAIANRMLNFVSGVLAIQIRQAR</sequence>
<evidence type="ECO:0000256" key="2">
    <source>
        <dbReference type="ARBA" id="ARBA00022617"/>
    </source>
</evidence>
<name>A0A6J4NC07_9BACT</name>
<evidence type="ECO:0000256" key="1">
    <source>
        <dbReference type="ARBA" id="ARBA00022448"/>
    </source>
</evidence>
<dbReference type="SUPFAM" id="SSF46458">
    <property type="entry name" value="Globin-like"/>
    <property type="match status" value="1"/>
</dbReference>
<evidence type="ECO:0000256" key="3">
    <source>
        <dbReference type="ARBA" id="ARBA00022723"/>
    </source>
</evidence>
<dbReference type="InterPro" id="IPR001486">
    <property type="entry name" value="Hemoglobin_trunc"/>
</dbReference>
<keyword evidence="4 5" id="KW-0408">Iron</keyword>
<evidence type="ECO:0008006" key="7">
    <source>
        <dbReference type="Google" id="ProtNLM"/>
    </source>
</evidence>
<reference evidence="6" key="1">
    <citation type="submission" date="2020-02" db="EMBL/GenBank/DDBJ databases">
        <authorList>
            <person name="Meier V. D."/>
        </authorList>
    </citation>
    <scope>NUCLEOTIDE SEQUENCE</scope>
    <source>
        <strain evidence="6">AVDCRST_MAG74</strain>
    </source>
</reference>
<dbReference type="InterPro" id="IPR012292">
    <property type="entry name" value="Globin/Proto"/>
</dbReference>
<dbReference type="GO" id="GO:0046872">
    <property type="term" value="F:metal ion binding"/>
    <property type="evidence" value="ECO:0007669"/>
    <property type="project" value="UniProtKB-KW"/>
</dbReference>
<evidence type="ECO:0000256" key="5">
    <source>
        <dbReference type="PIRSR" id="PIRSR601486-1"/>
    </source>
</evidence>
<dbReference type="GO" id="GO:0019825">
    <property type="term" value="F:oxygen binding"/>
    <property type="evidence" value="ECO:0007669"/>
    <property type="project" value="InterPro"/>
</dbReference>
<keyword evidence="2 5" id="KW-0349">Heme</keyword>
<dbReference type="EMBL" id="CADCUR010000032">
    <property type="protein sequence ID" value="CAA9381727.1"/>
    <property type="molecule type" value="Genomic_DNA"/>
</dbReference>
<dbReference type="AlphaFoldDB" id="A0A6J4NC07"/>